<accession>A0A7I8WP04</accession>
<dbReference type="SMR" id="A0A7I8WP04"/>
<reference evidence="1" key="1">
    <citation type="submission" date="2020-09" db="EMBL/GenBank/DDBJ databases">
        <authorList>
            <person name="Kikuchi T."/>
        </authorList>
    </citation>
    <scope>NUCLEOTIDE SEQUENCE</scope>
    <source>
        <strain evidence="1">Ka4C1</strain>
    </source>
</reference>
<dbReference type="EMBL" id="CAJFCV020000002">
    <property type="protein sequence ID" value="CAG9094220.1"/>
    <property type="molecule type" value="Genomic_DNA"/>
</dbReference>
<dbReference type="AlphaFoldDB" id="A0A7I8WP04"/>
<dbReference type="EMBL" id="CAJFDI010000002">
    <property type="protein sequence ID" value="CAD5214138.1"/>
    <property type="molecule type" value="Genomic_DNA"/>
</dbReference>
<comment type="caution">
    <text evidence="1">The sequence shown here is derived from an EMBL/GenBank/DDBJ whole genome shotgun (WGS) entry which is preliminary data.</text>
</comment>
<keyword evidence="2" id="KW-1185">Reference proteome</keyword>
<sequence>MIDRAVVVAGVISSSMNGAYNHRHSAHRRKKRHVLPHSIEERKDDRNIPPRRMETVADLSHYFGPGRKQRFNIDYTEQLSRMSPHFALLKSLREMSVGEETLPSTRGGHSAYSELLLET</sequence>
<gene>
    <name evidence="1" type="ORF">BXYJ_LOCUS3380</name>
</gene>
<evidence type="ECO:0000313" key="1">
    <source>
        <dbReference type="EMBL" id="CAD5214138.1"/>
    </source>
</evidence>
<evidence type="ECO:0000313" key="2">
    <source>
        <dbReference type="Proteomes" id="UP000659654"/>
    </source>
</evidence>
<name>A0A7I8WP04_BURXY</name>
<organism evidence="1 2">
    <name type="scientific">Bursaphelenchus xylophilus</name>
    <name type="common">Pinewood nematode worm</name>
    <name type="synonym">Aphelenchoides xylophilus</name>
    <dbReference type="NCBI Taxonomy" id="6326"/>
    <lineage>
        <taxon>Eukaryota</taxon>
        <taxon>Metazoa</taxon>
        <taxon>Ecdysozoa</taxon>
        <taxon>Nematoda</taxon>
        <taxon>Chromadorea</taxon>
        <taxon>Rhabditida</taxon>
        <taxon>Tylenchina</taxon>
        <taxon>Tylenchomorpha</taxon>
        <taxon>Aphelenchoidea</taxon>
        <taxon>Aphelenchoididae</taxon>
        <taxon>Bursaphelenchus</taxon>
    </lineage>
</organism>
<proteinExistence type="predicted"/>
<dbReference type="Proteomes" id="UP000582659">
    <property type="component" value="Unassembled WGS sequence"/>
</dbReference>
<dbReference type="Proteomes" id="UP000659654">
    <property type="component" value="Unassembled WGS sequence"/>
</dbReference>
<protein>
    <submittedName>
        <fullName evidence="1">(pine wood nematode) hypothetical protein</fullName>
    </submittedName>
</protein>